<feature type="signal peptide" evidence="4">
    <location>
        <begin position="1"/>
        <end position="20"/>
    </location>
</feature>
<dbReference type="EMBL" id="JANUCP010000004">
    <property type="protein sequence ID" value="MCS3919949.1"/>
    <property type="molecule type" value="Genomic_DNA"/>
</dbReference>
<comment type="subcellular location">
    <subcellularLocation>
        <location evidence="1">Secreted</location>
    </subcellularLocation>
</comment>
<keyword evidence="3 4" id="KW-0732">Signal</keyword>
<dbReference type="Pfam" id="PF13229">
    <property type="entry name" value="Beta_helix"/>
    <property type="match status" value="1"/>
</dbReference>
<sequence length="607" mass="67961">MVLATIALVLLLTVSQLACAVYFVDVNLPKASDANPGTAELPFKTINHAAQLVQPGDVVIVKAGIYREHVRLVRSGKLGAPITFIADPPGSVILTGSDPITGWERVDGNAPIYRVPWKHRFVINRRPDGSLVEHHPDDEKHKLWGRAELVIVDGKLCLPALTFDELRLAWRRHAEAIKNGEPSPILQPPLPNLGGPFAGMFYADTENQWLYLWLADGSDPNNHQVEAATRGALFGLSPWENRDGVRFVHVRGFVFRHTATFPQRAAVWLHGSENLLEDCIVEEMAGGGVLVHGTMRRCVIRRCGHTGGGAAGTNFLNEDCVWEGNSWKPIDRGWDAGGFKLAWAKNGVFRRCVFRRNGGPGLWLDIHVRNVIITDCTFWENEHHGLFVEISRDITIVRNLFVRNGIGIVGKVEWPDWGIAGLTIAESQNCIIAFNTFVGNKDGIALREQGPRPLETDDYGVIPYHNRGHVIVGNICAFNRGYQLALWYDNGFFGWHPAEREKFKTEAAYEAWLKANPDRVFDPTKVGMVIDRNLYWGEKGQKLILYGVPWRPKHREFNDLSEWRKATGFDQQSLIDDPKFVNPQADDFRLLPDSPAHHLNAGKFGAG</sequence>
<dbReference type="SUPFAM" id="SSF51126">
    <property type="entry name" value="Pectin lyase-like"/>
    <property type="match status" value="1"/>
</dbReference>
<dbReference type="SMART" id="SM00710">
    <property type="entry name" value="PbH1"/>
    <property type="match status" value="5"/>
</dbReference>
<evidence type="ECO:0000259" key="5">
    <source>
        <dbReference type="Pfam" id="PF13229"/>
    </source>
</evidence>
<dbReference type="PANTHER" id="PTHR40088">
    <property type="entry name" value="PECTATE LYASE (EUROFUNG)"/>
    <property type="match status" value="1"/>
</dbReference>
<evidence type="ECO:0000256" key="1">
    <source>
        <dbReference type="ARBA" id="ARBA00004613"/>
    </source>
</evidence>
<dbReference type="Gene3D" id="2.160.20.10">
    <property type="entry name" value="Single-stranded right-handed beta-helix, Pectin lyase-like"/>
    <property type="match status" value="2"/>
</dbReference>
<dbReference type="InterPro" id="IPR052052">
    <property type="entry name" value="Polysaccharide_Lyase_9"/>
</dbReference>
<dbReference type="RefSeq" id="WP_259096931.1">
    <property type="nucleotide sequence ID" value="NZ_CP130454.1"/>
</dbReference>
<reference evidence="6 7" key="1">
    <citation type="submission" date="2022-08" db="EMBL/GenBank/DDBJ databases">
        <title>Bacterial and archaeal communities from various locations to study Microbial Dark Matter (Phase II).</title>
        <authorList>
            <person name="Stepanauskas R."/>
        </authorList>
    </citation>
    <scope>NUCLEOTIDE SEQUENCE [LARGE SCALE GENOMIC DNA]</scope>
    <source>
        <strain evidence="6 7">PD1</strain>
    </source>
</reference>
<dbReference type="InterPro" id="IPR039448">
    <property type="entry name" value="Beta_helix"/>
</dbReference>
<keyword evidence="7" id="KW-1185">Reference proteome</keyword>
<evidence type="ECO:0000256" key="2">
    <source>
        <dbReference type="ARBA" id="ARBA00022525"/>
    </source>
</evidence>
<comment type="caution">
    <text evidence="6">The sequence shown here is derived from an EMBL/GenBank/DDBJ whole genome shotgun (WGS) entry which is preliminary data.</text>
</comment>
<dbReference type="PANTHER" id="PTHR40088:SF2">
    <property type="entry name" value="SECRETED SUGAR HYDROLASE"/>
    <property type="match status" value="1"/>
</dbReference>
<evidence type="ECO:0000313" key="6">
    <source>
        <dbReference type="EMBL" id="MCS3919949.1"/>
    </source>
</evidence>
<evidence type="ECO:0000256" key="3">
    <source>
        <dbReference type="ARBA" id="ARBA00022729"/>
    </source>
</evidence>
<keyword evidence="2" id="KW-0964">Secreted</keyword>
<dbReference type="Proteomes" id="UP001204798">
    <property type="component" value="Unassembled WGS sequence"/>
</dbReference>
<evidence type="ECO:0000256" key="4">
    <source>
        <dbReference type="SAM" id="SignalP"/>
    </source>
</evidence>
<organism evidence="6 7">
    <name type="scientific">Candidatus Fervidibacter sacchari</name>
    <dbReference type="NCBI Taxonomy" id="1448929"/>
    <lineage>
        <taxon>Bacteria</taxon>
        <taxon>Candidatus Fervidibacterota</taxon>
        <taxon>Candidatus Fervidibacter</taxon>
    </lineage>
</organism>
<gene>
    <name evidence="6" type="ORF">M2350_002366</name>
</gene>
<name>A0ABT2EPQ9_9BACT</name>
<dbReference type="InterPro" id="IPR011050">
    <property type="entry name" value="Pectin_lyase_fold/virulence"/>
</dbReference>
<evidence type="ECO:0000313" key="7">
    <source>
        <dbReference type="Proteomes" id="UP001204798"/>
    </source>
</evidence>
<feature type="domain" description="Right handed beta helix" evidence="5">
    <location>
        <begin position="266"/>
        <end position="437"/>
    </location>
</feature>
<feature type="chain" id="PRO_5045248871" description="Right handed beta helix domain-containing protein" evidence="4">
    <location>
        <begin position="21"/>
        <end position="607"/>
    </location>
</feature>
<dbReference type="InterPro" id="IPR006626">
    <property type="entry name" value="PbH1"/>
</dbReference>
<protein>
    <recommendedName>
        <fullName evidence="5">Right handed beta helix domain-containing protein</fullName>
    </recommendedName>
</protein>
<dbReference type="InterPro" id="IPR012334">
    <property type="entry name" value="Pectin_lyas_fold"/>
</dbReference>
<proteinExistence type="predicted"/>
<accession>A0ABT2EPQ9</accession>